<evidence type="ECO:0000259" key="3">
    <source>
        <dbReference type="Pfam" id="PF18962"/>
    </source>
</evidence>
<organism evidence="4 5">
    <name type="scientific">Brumimicrobium aurantiacum</name>
    <dbReference type="NCBI Taxonomy" id="1737063"/>
    <lineage>
        <taxon>Bacteria</taxon>
        <taxon>Pseudomonadati</taxon>
        <taxon>Bacteroidota</taxon>
        <taxon>Flavobacteriia</taxon>
        <taxon>Flavobacteriales</taxon>
        <taxon>Crocinitomicaceae</taxon>
        <taxon>Brumimicrobium</taxon>
    </lineage>
</organism>
<dbReference type="NCBIfam" id="TIGR04183">
    <property type="entry name" value="Por_Secre_tail"/>
    <property type="match status" value="1"/>
</dbReference>
<dbReference type="Pfam" id="PF18962">
    <property type="entry name" value="Por_Secre_tail"/>
    <property type="match status" value="1"/>
</dbReference>
<gene>
    <name evidence="4" type="ORF">DXU93_07055</name>
</gene>
<proteinExistence type="predicted"/>
<keyword evidence="5" id="KW-1185">Reference proteome</keyword>
<dbReference type="Pfam" id="PF12768">
    <property type="entry name" value="Rax2"/>
    <property type="match status" value="1"/>
</dbReference>
<dbReference type="OrthoDB" id="1466022at2"/>
<evidence type="ECO:0000259" key="2">
    <source>
        <dbReference type="Pfam" id="PF12768"/>
    </source>
</evidence>
<name>A0A3E1EYV3_9FLAO</name>
<dbReference type="AlphaFoldDB" id="A0A3E1EYV3"/>
<feature type="domain" description="Secretion system C-terminal sorting" evidence="3">
    <location>
        <begin position="555"/>
        <end position="621"/>
    </location>
</feature>
<reference evidence="4 5" key="1">
    <citation type="submission" date="2018-08" db="EMBL/GenBank/DDBJ databases">
        <title>The draft genome squence of Brumimicrobium sp. N62.</title>
        <authorList>
            <person name="Du Z.-J."/>
            <person name="Luo H.-R."/>
        </authorList>
    </citation>
    <scope>NUCLEOTIDE SEQUENCE [LARGE SCALE GENOMIC DNA]</scope>
    <source>
        <strain evidence="4 5">N62</strain>
    </source>
</reference>
<sequence length="623" mass="69886">MKCKKYPESKLYQLLTAFFIFIGLSIYANDFNQKKTYFNHLVEINKEWNFHKEFAPEGIVSFDSDEDRIQLHLHLVTDYLKQNTPKHLNATQVSKRLQILDKLQIYADRKIFPINQYHSIRTPYFIDELGTHCAVGQMISESGNGDLAFAISQEHNYNYLSDIQTKGLKEWAIAFGFTIEELKWIQPNYAPQQTVEQISGATNGPINSITSKDNSDYFTFAGNFTELDNLPCLNIGYYRDNQLSCIGHGLEGKINEVHFSGGSFVAFGEINHNGNTYPVAIYNGTDWNYIEIPQRIGAIAKTAYVGNTSLQFDVVIAHPSLPNQEELWQKNSNGSWTKSAKVNGFIKAIDYNTYGLTHVGHFDTVTIYNSNATIDTSFTANNVFIKKSNYKPYGLGAAVSDTVNTVLWTGNSLIFGGYCSGQGGENNICLSRYYNSVLQPLYITNSTIGSFNINSISMNNSSQSTQFIFGGDFNIEPLMGTYGSHLASYNLITNQIEPLAGFDQPVKSIVHNQYSGDLYIGGMFENNFIFEVNYLAKISSTLALENQDNTESLNIYPNPFSTTLNIEGIENGSNYSILHIDGKIIQEGTVQNERIIDLENLPNGSYLLKITTKTGSITERILK</sequence>
<comment type="caution">
    <text evidence="4">The sequence shown here is derived from an EMBL/GenBank/DDBJ whole genome shotgun (WGS) entry which is preliminary data.</text>
</comment>
<dbReference type="Proteomes" id="UP000257127">
    <property type="component" value="Unassembled WGS sequence"/>
</dbReference>
<keyword evidence="1" id="KW-0732">Signal</keyword>
<evidence type="ECO:0000256" key="1">
    <source>
        <dbReference type="ARBA" id="ARBA00022729"/>
    </source>
</evidence>
<feature type="domain" description="Rax2-like C-terminal" evidence="2">
    <location>
        <begin position="196"/>
        <end position="340"/>
    </location>
</feature>
<accession>A0A3E1EYV3</accession>
<dbReference type="RefSeq" id="WP_116880570.1">
    <property type="nucleotide sequence ID" value="NZ_QURB01000003.1"/>
</dbReference>
<dbReference type="InterPro" id="IPR024982">
    <property type="entry name" value="Rax2-like_C"/>
</dbReference>
<evidence type="ECO:0000313" key="4">
    <source>
        <dbReference type="EMBL" id="RFC54736.1"/>
    </source>
</evidence>
<dbReference type="InterPro" id="IPR026444">
    <property type="entry name" value="Secre_tail"/>
</dbReference>
<protein>
    <submittedName>
        <fullName evidence="4">T9SS C-terminal target domain-containing protein</fullName>
    </submittedName>
</protein>
<evidence type="ECO:0000313" key="5">
    <source>
        <dbReference type="Proteomes" id="UP000257127"/>
    </source>
</evidence>
<dbReference type="EMBL" id="QURB01000003">
    <property type="protein sequence ID" value="RFC54736.1"/>
    <property type="molecule type" value="Genomic_DNA"/>
</dbReference>